<comment type="subcellular location">
    <subcellularLocation>
        <location evidence="1">Membrane</location>
        <topology evidence="1">Single-pass membrane protein</topology>
    </subcellularLocation>
</comment>
<dbReference type="STRING" id="85681.V4TS35"/>
<evidence type="ECO:0000259" key="6">
    <source>
        <dbReference type="Pfam" id="PF03168"/>
    </source>
</evidence>
<dbReference type="InterPro" id="IPR004864">
    <property type="entry name" value="LEA_2"/>
</dbReference>
<accession>V4TS35</accession>
<dbReference type="AlphaFoldDB" id="V4TS35"/>
<feature type="domain" description="Late embryogenesis abundant protein LEA-2 subgroup" evidence="6">
    <location>
        <begin position="106"/>
        <end position="205"/>
    </location>
</feature>
<name>V4TS35_CITCL</name>
<dbReference type="KEGG" id="cic:CICLE_v10023484mg"/>
<gene>
    <name evidence="7" type="ORF">CICLE_v10023484mg</name>
</gene>
<dbReference type="GO" id="GO:0098542">
    <property type="term" value="P:defense response to other organism"/>
    <property type="evidence" value="ECO:0007669"/>
    <property type="project" value="InterPro"/>
</dbReference>
<dbReference type="OMA" id="AFTFRFG"/>
<organism evidence="7 8">
    <name type="scientific">Citrus clementina</name>
    <name type="common">Clementine</name>
    <name type="synonym">Citrus deliciosa x Citrus sinensis</name>
    <dbReference type="NCBI Taxonomy" id="85681"/>
    <lineage>
        <taxon>Eukaryota</taxon>
        <taxon>Viridiplantae</taxon>
        <taxon>Streptophyta</taxon>
        <taxon>Embryophyta</taxon>
        <taxon>Tracheophyta</taxon>
        <taxon>Spermatophyta</taxon>
        <taxon>Magnoliopsida</taxon>
        <taxon>eudicotyledons</taxon>
        <taxon>Gunneridae</taxon>
        <taxon>Pentapetalae</taxon>
        <taxon>rosids</taxon>
        <taxon>malvids</taxon>
        <taxon>Sapindales</taxon>
        <taxon>Rutaceae</taxon>
        <taxon>Aurantioideae</taxon>
        <taxon>Citrus</taxon>
    </lineage>
</organism>
<dbReference type="Gramene" id="ESR52691">
    <property type="protein sequence ID" value="ESR52691"/>
    <property type="gene ID" value="CICLE_v10023484mg"/>
</dbReference>
<dbReference type="GO" id="GO:0016020">
    <property type="term" value="C:membrane"/>
    <property type="evidence" value="ECO:0007669"/>
    <property type="project" value="UniProtKB-SubCell"/>
</dbReference>
<proteinExistence type="predicted"/>
<keyword evidence="2 5" id="KW-0812">Transmembrane</keyword>
<dbReference type="eggNOG" id="ENOG502QSZC">
    <property type="taxonomic scope" value="Eukaryota"/>
</dbReference>
<dbReference type="EMBL" id="KI536661">
    <property type="protein sequence ID" value="ESR52691.1"/>
    <property type="molecule type" value="Genomic_DNA"/>
</dbReference>
<feature type="transmembrane region" description="Helical" evidence="5">
    <location>
        <begin position="43"/>
        <end position="67"/>
    </location>
</feature>
<evidence type="ECO:0000313" key="8">
    <source>
        <dbReference type="Proteomes" id="UP000030687"/>
    </source>
</evidence>
<reference evidence="7 8" key="1">
    <citation type="submission" date="2013-10" db="EMBL/GenBank/DDBJ databases">
        <authorList>
            <consortium name="International Citrus Genome Consortium"/>
            <person name="Jenkins J."/>
            <person name="Schmutz J."/>
            <person name="Prochnik S."/>
            <person name="Rokhsar D."/>
            <person name="Gmitter F."/>
            <person name="Ollitrault P."/>
            <person name="Machado M."/>
            <person name="Talon M."/>
            <person name="Wincker P."/>
            <person name="Jaillon O."/>
            <person name="Morgante M."/>
        </authorList>
    </citation>
    <scope>NUCLEOTIDE SEQUENCE</scope>
    <source>
        <strain evidence="8">cv. Clemenules</strain>
    </source>
</reference>
<evidence type="ECO:0000256" key="1">
    <source>
        <dbReference type="ARBA" id="ARBA00004167"/>
    </source>
</evidence>
<dbReference type="InterPro" id="IPR044839">
    <property type="entry name" value="NDR1-like"/>
</dbReference>
<evidence type="ECO:0000256" key="5">
    <source>
        <dbReference type="SAM" id="Phobius"/>
    </source>
</evidence>
<dbReference type="SUPFAM" id="SSF117070">
    <property type="entry name" value="LEA14-like"/>
    <property type="match status" value="1"/>
</dbReference>
<keyword evidence="8" id="KW-1185">Reference proteome</keyword>
<evidence type="ECO:0000256" key="2">
    <source>
        <dbReference type="ARBA" id="ARBA00022692"/>
    </source>
</evidence>
<keyword evidence="4 5" id="KW-0472">Membrane</keyword>
<sequence>MANANNSEQVKPLAPAEYHLRSDYEDPAMSGGKLTLQHRRRCLQCFGCVTALLLVAVVIIIVIATVFHVKNPSIRMNSVTIQRLEFLNNGSVRSSGDENVTLLADVSVKNPNYNSFKYGNTTTSIYYGGVVVGEGHIPQGQAKARRTLRMNVTVHLNPEKFLTVPSLRSDILSRSLNMSSYTRIDGKIKLLKIFKKSVVLKMNCSIIYNISSQAVQQECRGQALLV</sequence>
<dbReference type="PANTHER" id="PTHR31234">
    <property type="entry name" value="LATE EMBRYOGENESIS ABUNDANT (LEA) HYDROXYPROLINE-RICH GLYCOPROTEIN FAMILY"/>
    <property type="match status" value="1"/>
</dbReference>
<evidence type="ECO:0000256" key="3">
    <source>
        <dbReference type="ARBA" id="ARBA00022989"/>
    </source>
</evidence>
<protein>
    <recommendedName>
        <fullName evidence="6">Late embryogenesis abundant protein LEA-2 subgroup domain-containing protein</fullName>
    </recommendedName>
</protein>
<dbReference type="PANTHER" id="PTHR31234:SF65">
    <property type="entry name" value="LATE EMBRYOGENESIS ABUNDANT PROTEIN, LEA_2 SUBGROUP"/>
    <property type="match status" value="1"/>
</dbReference>
<dbReference type="Gene3D" id="2.60.40.1820">
    <property type="match status" value="1"/>
</dbReference>
<keyword evidence="3 5" id="KW-1133">Transmembrane helix</keyword>
<dbReference type="FunCoup" id="V4TS35">
    <property type="interactions" value="281"/>
</dbReference>
<dbReference type="InParanoid" id="V4TS35"/>
<evidence type="ECO:0000256" key="4">
    <source>
        <dbReference type="ARBA" id="ARBA00023136"/>
    </source>
</evidence>
<dbReference type="Pfam" id="PF03168">
    <property type="entry name" value="LEA_2"/>
    <property type="match status" value="1"/>
</dbReference>
<evidence type="ECO:0000313" key="7">
    <source>
        <dbReference type="EMBL" id="ESR52691.1"/>
    </source>
</evidence>
<dbReference type="Proteomes" id="UP000030687">
    <property type="component" value="Unassembled WGS sequence"/>
</dbReference>